<feature type="chain" id="PRO_5045432773" description="Solute-binding protein family 3/N-terminal domain-containing protein" evidence="1">
    <location>
        <begin position="26"/>
        <end position="261"/>
    </location>
</feature>
<evidence type="ECO:0000256" key="1">
    <source>
        <dbReference type="SAM" id="SignalP"/>
    </source>
</evidence>
<organism evidence="2 3">
    <name type="scientific">Thalassolituus maritimus</name>
    <dbReference type="NCBI Taxonomy" id="484498"/>
    <lineage>
        <taxon>Bacteria</taxon>
        <taxon>Pseudomonadati</taxon>
        <taxon>Pseudomonadota</taxon>
        <taxon>Gammaproteobacteria</taxon>
        <taxon>Oceanospirillales</taxon>
        <taxon>Oceanospirillaceae</taxon>
        <taxon>Thalassolituus</taxon>
    </lineage>
</organism>
<gene>
    <name evidence="2" type="ORF">NBRC116585_00690</name>
</gene>
<dbReference type="Proteomes" id="UP001481413">
    <property type="component" value="Unassembled WGS sequence"/>
</dbReference>
<reference evidence="2 3" key="1">
    <citation type="submission" date="2024-04" db="EMBL/GenBank/DDBJ databases">
        <title>Draft genome sequence of Thalassolituus maritimus NBRC 116585.</title>
        <authorList>
            <person name="Miyakawa T."/>
            <person name="Kusuya Y."/>
            <person name="Miura T."/>
        </authorList>
    </citation>
    <scope>NUCLEOTIDE SEQUENCE [LARGE SCALE GENOMIC DNA]</scope>
    <source>
        <strain evidence="2 3">5NW40-0001</strain>
    </source>
</reference>
<evidence type="ECO:0000313" key="3">
    <source>
        <dbReference type="Proteomes" id="UP001481413"/>
    </source>
</evidence>
<dbReference type="SUPFAM" id="SSF53850">
    <property type="entry name" value="Periplasmic binding protein-like II"/>
    <property type="match status" value="1"/>
</dbReference>
<feature type="signal peptide" evidence="1">
    <location>
        <begin position="1"/>
        <end position="25"/>
    </location>
</feature>
<name>A0ABP9ZUZ6_9GAMM</name>
<keyword evidence="1" id="KW-0732">Signal</keyword>
<keyword evidence="3" id="KW-1185">Reference proteome</keyword>
<dbReference type="EMBL" id="BAABWH010000001">
    <property type="protein sequence ID" value="GAA6143952.1"/>
    <property type="molecule type" value="Genomic_DNA"/>
</dbReference>
<protein>
    <recommendedName>
        <fullName evidence="4">Solute-binding protein family 3/N-terminal domain-containing protein</fullName>
    </recommendedName>
</protein>
<accession>A0ABP9ZUZ6</accession>
<sequence length="261" mass="28862">MGSNMNYCRLLLGLVSLIYSLSVTADGNQTVAADKEPLHVVFPLVGDTPDSGPEHPLMNVVRSWAQLIGREIEIERVPFKRSLLMATNGEADLHFPMIRPHHARDGNPYTYSSAPLLTVNFVVYSRKGENIDLTQPQRYRIATHSGHKHLFPFAIAEEHTIEGSLRKLDNYRLDAFIFADSAADPILYGLGLSGLQRKLYTTFNVHAVIPAGEKGGMADKIISNIAQQMPEETLRLAGVGQPYNDWQVGDADVPALVQNSK</sequence>
<evidence type="ECO:0000313" key="2">
    <source>
        <dbReference type="EMBL" id="GAA6143952.1"/>
    </source>
</evidence>
<comment type="caution">
    <text evidence="2">The sequence shown here is derived from an EMBL/GenBank/DDBJ whole genome shotgun (WGS) entry which is preliminary data.</text>
</comment>
<proteinExistence type="predicted"/>
<evidence type="ECO:0008006" key="4">
    <source>
        <dbReference type="Google" id="ProtNLM"/>
    </source>
</evidence>